<dbReference type="EMBL" id="CP144692">
    <property type="protein sequence ID" value="WVY96557.1"/>
    <property type="molecule type" value="Genomic_DNA"/>
</dbReference>
<protein>
    <submittedName>
        <fullName evidence="1">Uncharacterized protein</fullName>
    </submittedName>
</protein>
<sequence length="143" mass="16434">MVTWGYEPKRDTYLGSVDESYNRHNESVTMEKNEMVEENCVLKSEIEARVVQCGHNLMNPFPQPEKITEFSGENLQLSNTEEAEKNHTPRTKALEWRNARHDDGKRGMFQSAVQRRNVLRFESGGGKSVEVKNLFSTSWAPSL</sequence>
<organism evidence="1 2">
    <name type="scientific">Vigna mungo</name>
    <name type="common">Black gram</name>
    <name type="synonym">Phaseolus mungo</name>
    <dbReference type="NCBI Taxonomy" id="3915"/>
    <lineage>
        <taxon>Eukaryota</taxon>
        <taxon>Viridiplantae</taxon>
        <taxon>Streptophyta</taxon>
        <taxon>Embryophyta</taxon>
        <taxon>Tracheophyta</taxon>
        <taxon>Spermatophyta</taxon>
        <taxon>Magnoliopsida</taxon>
        <taxon>eudicotyledons</taxon>
        <taxon>Gunneridae</taxon>
        <taxon>Pentapetalae</taxon>
        <taxon>rosids</taxon>
        <taxon>fabids</taxon>
        <taxon>Fabales</taxon>
        <taxon>Fabaceae</taxon>
        <taxon>Papilionoideae</taxon>
        <taxon>50 kb inversion clade</taxon>
        <taxon>NPAAA clade</taxon>
        <taxon>indigoferoid/millettioid clade</taxon>
        <taxon>Phaseoleae</taxon>
        <taxon>Vigna</taxon>
    </lineage>
</organism>
<reference evidence="1 2" key="1">
    <citation type="journal article" date="2023" name="Life. Sci Alliance">
        <title>Evolutionary insights into 3D genome organization and epigenetic landscape of Vigna mungo.</title>
        <authorList>
            <person name="Junaid A."/>
            <person name="Singh B."/>
            <person name="Bhatia S."/>
        </authorList>
    </citation>
    <scope>NUCLEOTIDE SEQUENCE [LARGE SCALE GENOMIC DNA]</scope>
    <source>
        <strain evidence="1">Urdbean</strain>
    </source>
</reference>
<proteinExistence type="predicted"/>
<name>A0AAQ3MSH3_VIGMU</name>
<accession>A0AAQ3MSH3</accession>
<gene>
    <name evidence="1" type="ORF">V8G54_028708</name>
</gene>
<dbReference type="AlphaFoldDB" id="A0AAQ3MSH3"/>
<keyword evidence="2" id="KW-1185">Reference proteome</keyword>
<evidence type="ECO:0000313" key="2">
    <source>
        <dbReference type="Proteomes" id="UP001374535"/>
    </source>
</evidence>
<evidence type="ECO:0000313" key="1">
    <source>
        <dbReference type="EMBL" id="WVY96557.1"/>
    </source>
</evidence>
<dbReference type="Proteomes" id="UP001374535">
    <property type="component" value="Chromosome 9"/>
</dbReference>